<organism evidence="2 3">
    <name type="scientific">Zobellia amurskyensis</name>
    <dbReference type="NCBI Taxonomy" id="248905"/>
    <lineage>
        <taxon>Bacteria</taxon>
        <taxon>Pseudomonadati</taxon>
        <taxon>Bacteroidota</taxon>
        <taxon>Flavobacteriia</taxon>
        <taxon>Flavobacteriales</taxon>
        <taxon>Flavobacteriaceae</taxon>
        <taxon>Zobellia</taxon>
    </lineage>
</organism>
<dbReference type="InterPro" id="IPR032466">
    <property type="entry name" value="Metal_Hydrolase"/>
</dbReference>
<dbReference type="AlphaFoldDB" id="A0A7X2ZT60"/>
<accession>A0A7X2ZT60</accession>
<comment type="caution">
    <text evidence="2">The sequence shown here is derived from an EMBL/GenBank/DDBJ whole genome shotgun (WGS) entry which is preliminary data.</text>
</comment>
<dbReference type="CDD" id="cd01300">
    <property type="entry name" value="YtcJ_like"/>
    <property type="match status" value="1"/>
</dbReference>
<dbReference type="Pfam" id="PF07969">
    <property type="entry name" value="Amidohydro_3"/>
    <property type="match status" value="1"/>
</dbReference>
<dbReference type="PANTHER" id="PTHR22642">
    <property type="entry name" value="IMIDAZOLONEPROPIONASE"/>
    <property type="match status" value="1"/>
</dbReference>
<keyword evidence="3" id="KW-1185">Reference proteome</keyword>
<protein>
    <submittedName>
        <fullName evidence="2">Amidohydrolase</fullName>
    </submittedName>
</protein>
<keyword evidence="2" id="KW-0378">Hydrolase</keyword>
<dbReference type="Proteomes" id="UP000540519">
    <property type="component" value="Unassembled WGS sequence"/>
</dbReference>
<dbReference type="RefSeq" id="WP_155599585.1">
    <property type="nucleotide sequence ID" value="NZ_RCNR01000012.1"/>
</dbReference>
<dbReference type="GO" id="GO:0016810">
    <property type="term" value="F:hydrolase activity, acting on carbon-nitrogen (but not peptide) bonds"/>
    <property type="evidence" value="ECO:0007669"/>
    <property type="project" value="InterPro"/>
</dbReference>
<name>A0A7X2ZT60_9FLAO</name>
<dbReference type="InterPro" id="IPR013108">
    <property type="entry name" value="Amidohydro_3"/>
</dbReference>
<proteinExistence type="predicted"/>
<sequence>MKKDAQLLFGLTSQKPIIHIPRVFLVLSFLFCISCQENSPKADLILSNATIWTGNEEQPTAQAIAILADTILAIGTNGELEKYKGNTTELINAENGFITPGFIDAHVHLLMGGNSLLNVELRDAKTPDEFTQRISDFATTIDSATWIMEGNWDHTLWGGELPKKEWIDPYTKDNPVAVYRLDGHMVFANSAALEFAGIDKNTPEVPNGEILRDENGEPTGILKSNAMYLLLDKIPPLSNLQKKKAIKVATDYFLANGVTSVHDVDSLGTAAVAQELLDAGELSLRIYSANPLGRWQEAQKKISSDEKWLKTGIVKGFMDGSLGSHTASFIAPYTDKPTDNGFLINSEENLYQWILAADKADLHIQVHAIGDNAIHTLLEIYERVIKENGKKDRRLRIEHAQHIAEKDINRFSEMNIIASVQPYHAIDDGRWAEELIGPERMKTTYAFKSLLDAQTILAFGSDWPVAPGSPLEGIYAAVTRSTLDGKNPNGWVPEQKISPEEALRAFTKNGAYASFDDKIKGTLEPGKLADFVILSEDIRKVVPSDINKIKVKATYLGGKLVYENPELDE</sequence>
<dbReference type="EMBL" id="RCNR01000012">
    <property type="protein sequence ID" value="MUH35889.1"/>
    <property type="molecule type" value="Genomic_DNA"/>
</dbReference>
<dbReference type="SUPFAM" id="SSF51338">
    <property type="entry name" value="Composite domain of metallo-dependent hydrolases"/>
    <property type="match status" value="1"/>
</dbReference>
<dbReference type="SUPFAM" id="SSF51556">
    <property type="entry name" value="Metallo-dependent hydrolases"/>
    <property type="match status" value="1"/>
</dbReference>
<dbReference type="OrthoDB" id="9767366at2"/>
<feature type="domain" description="Amidohydrolase 3" evidence="1">
    <location>
        <begin position="89"/>
        <end position="562"/>
    </location>
</feature>
<gene>
    <name evidence="2" type="ORF">D9O36_08560</name>
</gene>
<evidence type="ECO:0000259" key="1">
    <source>
        <dbReference type="Pfam" id="PF07969"/>
    </source>
</evidence>
<reference evidence="2 3" key="1">
    <citation type="journal article" date="2019" name="Mar. Drugs">
        <title>Comparative Genomics and CAZyme Genome Repertoires of Marine Zobellia amurskyensis KMM 3526(T) and Zobellia laminariae KMM 3676(T).</title>
        <authorList>
            <person name="Chernysheva N."/>
            <person name="Bystritskaya E."/>
            <person name="Stenkova A."/>
            <person name="Golovkin I."/>
            <person name="Nedashkovskaya O."/>
            <person name="Isaeva M."/>
        </authorList>
    </citation>
    <scope>NUCLEOTIDE SEQUENCE [LARGE SCALE GENOMIC DNA]</scope>
    <source>
        <strain evidence="2 3">KMM 3526</strain>
    </source>
</reference>
<dbReference type="InterPro" id="IPR011059">
    <property type="entry name" value="Metal-dep_hydrolase_composite"/>
</dbReference>
<dbReference type="Gene3D" id="3.20.20.140">
    <property type="entry name" value="Metal-dependent hydrolases"/>
    <property type="match status" value="1"/>
</dbReference>
<dbReference type="PANTHER" id="PTHR22642:SF2">
    <property type="entry name" value="PROTEIN LONG AFTER FAR-RED 3"/>
    <property type="match status" value="1"/>
</dbReference>
<evidence type="ECO:0000313" key="2">
    <source>
        <dbReference type="EMBL" id="MUH35889.1"/>
    </source>
</evidence>
<evidence type="ECO:0000313" key="3">
    <source>
        <dbReference type="Proteomes" id="UP000540519"/>
    </source>
</evidence>
<dbReference type="InterPro" id="IPR033932">
    <property type="entry name" value="YtcJ-like"/>
</dbReference>
<dbReference type="Gene3D" id="2.30.40.10">
    <property type="entry name" value="Urease, subunit C, domain 1"/>
    <property type="match status" value="1"/>
</dbReference>
<dbReference type="Gene3D" id="3.10.310.70">
    <property type="match status" value="1"/>
</dbReference>